<reference evidence="2 3" key="2">
    <citation type="submission" date="2018-11" db="EMBL/GenBank/DDBJ databases">
        <authorList>
            <consortium name="Pathogen Informatics"/>
        </authorList>
    </citation>
    <scope>NUCLEOTIDE SEQUENCE [LARGE SCALE GENOMIC DNA]</scope>
</reference>
<dbReference type="EMBL" id="UYRS01019230">
    <property type="protein sequence ID" value="VDK43947.1"/>
    <property type="molecule type" value="Genomic_DNA"/>
</dbReference>
<feature type="region of interest" description="Disordered" evidence="1">
    <location>
        <begin position="1"/>
        <end position="26"/>
    </location>
</feature>
<dbReference type="Proteomes" id="UP000282613">
    <property type="component" value="Unassembled WGS sequence"/>
</dbReference>
<organism evidence="4">
    <name type="scientific">Taenia asiatica</name>
    <name type="common">Asian tapeworm</name>
    <dbReference type="NCBI Taxonomy" id="60517"/>
    <lineage>
        <taxon>Eukaryota</taxon>
        <taxon>Metazoa</taxon>
        <taxon>Spiralia</taxon>
        <taxon>Lophotrochozoa</taxon>
        <taxon>Platyhelminthes</taxon>
        <taxon>Cestoda</taxon>
        <taxon>Eucestoda</taxon>
        <taxon>Cyclophyllidea</taxon>
        <taxon>Taeniidae</taxon>
        <taxon>Taenia</taxon>
    </lineage>
</organism>
<evidence type="ECO:0000256" key="1">
    <source>
        <dbReference type="SAM" id="MobiDB-lite"/>
    </source>
</evidence>
<keyword evidence="3" id="KW-1185">Reference proteome</keyword>
<proteinExistence type="predicted"/>
<gene>
    <name evidence="2" type="ORF">TASK_LOCUS9542</name>
</gene>
<evidence type="ECO:0000313" key="3">
    <source>
        <dbReference type="Proteomes" id="UP000282613"/>
    </source>
</evidence>
<evidence type="ECO:0000313" key="4">
    <source>
        <dbReference type="WBParaSite" id="TASK_0000954101-mRNA-1"/>
    </source>
</evidence>
<dbReference type="WBParaSite" id="TASK_0000954101-mRNA-1">
    <property type="protein sequence ID" value="TASK_0000954101-mRNA-1"/>
    <property type="gene ID" value="TASK_0000954101"/>
</dbReference>
<dbReference type="AlphaFoldDB" id="A0A0R3WFA2"/>
<name>A0A0R3WFA2_TAEAS</name>
<sequence>MDQQKKLYGKASTAGDGLSKPGYLLNPRNEKVEDKLEIIADRAKSSPTSRFSHMLNRQIGASRSPDWRESIAADDELEEIPYI</sequence>
<evidence type="ECO:0000313" key="2">
    <source>
        <dbReference type="EMBL" id="VDK43947.1"/>
    </source>
</evidence>
<protein>
    <submittedName>
        <fullName evidence="2 4">Uncharacterized protein</fullName>
    </submittedName>
</protein>
<reference evidence="4" key="1">
    <citation type="submission" date="2017-02" db="UniProtKB">
        <authorList>
            <consortium name="WormBaseParasite"/>
        </authorList>
    </citation>
    <scope>IDENTIFICATION</scope>
</reference>
<accession>A0A0R3WFA2</accession>